<dbReference type="Gene3D" id="1.10.10.10">
    <property type="entry name" value="Winged helix-like DNA-binding domain superfamily/Winged helix DNA-binding domain"/>
    <property type="match status" value="1"/>
</dbReference>
<keyword evidence="1" id="KW-0238">DNA-binding</keyword>
<dbReference type="PANTHER" id="PTHR33221">
    <property type="entry name" value="WINGED HELIX-TURN-HELIX TRANSCRIPTIONAL REGULATOR, RRF2 FAMILY"/>
    <property type="match status" value="1"/>
</dbReference>
<gene>
    <name evidence="2" type="ORF">DP939_20905</name>
</gene>
<dbReference type="GO" id="GO:0003700">
    <property type="term" value="F:DNA-binding transcription factor activity"/>
    <property type="evidence" value="ECO:0007669"/>
    <property type="project" value="TreeGrafter"/>
</dbReference>
<dbReference type="InterPro" id="IPR036388">
    <property type="entry name" value="WH-like_DNA-bd_sf"/>
</dbReference>
<dbReference type="Pfam" id="PF02082">
    <property type="entry name" value="Rrf2"/>
    <property type="match status" value="1"/>
</dbReference>
<evidence type="ECO:0000313" key="3">
    <source>
        <dbReference type="Proteomes" id="UP000253303"/>
    </source>
</evidence>
<dbReference type="InterPro" id="IPR000944">
    <property type="entry name" value="Tscrpt_reg_Rrf2"/>
</dbReference>
<dbReference type="GO" id="GO:0005829">
    <property type="term" value="C:cytosol"/>
    <property type="evidence" value="ECO:0007669"/>
    <property type="project" value="TreeGrafter"/>
</dbReference>
<comment type="caution">
    <text evidence="2">The sequence shown here is derived from an EMBL/GenBank/DDBJ whole genome shotgun (WGS) entry which is preliminary data.</text>
</comment>
<accession>A0A366LZ12</accession>
<evidence type="ECO:0000256" key="1">
    <source>
        <dbReference type="ARBA" id="ARBA00023125"/>
    </source>
</evidence>
<dbReference type="GO" id="GO:0003677">
    <property type="term" value="F:DNA binding"/>
    <property type="evidence" value="ECO:0007669"/>
    <property type="project" value="UniProtKB-KW"/>
</dbReference>
<keyword evidence="3" id="KW-1185">Reference proteome</keyword>
<name>A0A366LZ12_9ACTN</name>
<organism evidence="2 3">
    <name type="scientific">Spongiactinospora rosea</name>
    <dbReference type="NCBI Taxonomy" id="2248750"/>
    <lineage>
        <taxon>Bacteria</taxon>
        <taxon>Bacillati</taxon>
        <taxon>Actinomycetota</taxon>
        <taxon>Actinomycetes</taxon>
        <taxon>Streptosporangiales</taxon>
        <taxon>Streptosporangiaceae</taxon>
        <taxon>Spongiactinospora</taxon>
    </lineage>
</organism>
<dbReference type="InterPro" id="IPR036390">
    <property type="entry name" value="WH_DNA-bd_sf"/>
</dbReference>
<protein>
    <submittedName>
        <fullName evidence="2">Rrf2 family transcriptional regulator</fullName>
    </submittedName>
</protein>
<dbReference type="EMBL" id="QMEY01000008">
    <property type="protein sequence ID" value="RBQ18422.1"/>
    <property type="molecule type" value="Genomic_DNA"/>
</dbReference>
<dbReference type="SUPFAM" id="SSF46785">
    <property type="entry name" value="Winged helix' DNA-binding domain"/>
    <property type="match status" value="1"/>
</dbReference>
<reference evidence="2 3" key="1">
    <citation type="submission" date="2018-06" db="EMBL/GenBank/DDBJ databases">
        <title>Sphaerisporangium craniellae sp. nov., isolated from a marine sponge in the South China Sea.</title>
        <authorList>
            <person name="Li L."/>
        </authorList>
    </citation>
    <scope>NUCLEOTIDE SEQUENCE [LARGE SCALE GENOMIC DNA]</scope>
    <source>
        <strain evidence="2 3">LHW63015</strain>
    </source>
</reference>
<evidence type="ECO:0000313" key="2">
    <source>
        <dbReference type="EMBL" id="RBQ18422.1"/>
    </source>
</evidence>
<dbReference type="PANTHER" id="PTHR33221:SF5">
    <property type="entry name" value="HTH-TYPE TRANSCRIPTIONAL REGULATOR ISCR"/>
    <property type="match status" value="1"/>
</dbReference>
<sequence length="138" mass="14586">MSISATTDYALRAAVALAAAAPDALSAEKIASGQGIPRSYCSSILQQFRRAGLVHGRRGSGYRLARRPGEVSVADVIEIVEGVEEKRRVHAVAGPLAVIRTAAREREYVLLAKITLADILASAEVRPRLGRSPSSPGP</sequence>
<dbReference type="OrthoDB" id="9808360at2"/>
<proteinExistence type="predicted"/>
<dbReference type="PROSITE" id="PS51197">
    <property type="entry name" value="HTH_RRF2_2"/>
    <property type="match status" value="1"/>
</dbReference>
<dbReference type="Proteomes" id="UP000253303">
    <property type="component" value="Unassembled WGS sequence"/>
</dbReference>
<dbReference type="AlphaFoldDB" id="A0A366LZ12"/>